<evidence type="ECO:0000313" key="3">
    <source>
        <dbReference type="Proteomes" id="UP001190700"/>
    </source>
</evidence>
<feature type="compositionally biased region" description="Polar residues" evidence="1">
    <location>
        <begin position="67"/>
        <end position="103"/>
    </location>
</feature>
<dbReference type="Proteomes" id="UP001190700">
    <property type="component" value="Unassembled WGS sequence"/>
</dbReference>
<sequence length="123" mass="13166">MHRYHPNTADTFGESLGNDIGLLSEVLKARKAKVLPTYFNKESAEDTAVYTGVAAPQHFGPPVDANSRPTTMSGCRSHKQTSTPWTGANSTNSFHMSSKTTGKVATPIATARPCPPAHRPGIM</sequence>
<keyword evidence="3" id="KW-1185">Reference proteome</keyword>
<comment type="caution">
    <text evidence="2">The sequence shown here is derived from an EMBL/GenBank/DDBJ whole genome shotgun (WGS) entry which is preliminary data.</text>
</comment>
<evidence type="ECO:0000313" key="2">
    <source>
        <dbReference type="EMBL" id="KAK3273617.1"/>
    </source>
</evidence>
<accession>A0AAE0L6F8</accession>
<evidence type="ECO:0000256" key="1">
    <source>
        <dbReference type="SAM" id="MobiDB-lite"/>
    </source>
</evidence>
<gene>
    <name evidence="2" type="ORF">CYMTET_18148</name>
</gene>
<feature type="compositionally biased region" description="Pro residues" evidence="1">
    <location>
        <begin position="113"/>
        <end position="123"/>
    </location>
</feature>
<name>A0AAE0L6F8_9CHLO</name>
<feature type="region of interest" description="Disordered" evidence="1">
    <location>
        <begin position="57"/>
        <end position="123"/>
    </location>
</feature>
<dbReference type="AlphaFoldDB" id="A0AAE0L6F8"/>
<dbReference type="EMBL" id="LGRX02008364">
    <property type="protein sequence ID" value="KAK3273617.1"/>
    <property type="molecule type" value="Genomic_DNA"/>
</dbReference>
<proteinExistence type="predicted"/>
<organism evidence="2 3">
    <name type="scientific">Cymbomonas tetramitiformis</name>
    <dbReference type="NCBI Taxonomy" id="36881"/>
    <lineage>
        <taxon>Eukaryota</taxon>
        <taxon>Viridiplantae</taxon>
        <taxon>Chlorophyta</taxon>
        <taxon>Pyramimonadophyceae</taxon>
        <taxon>Pyramimonadales</taxon>
        <taxon>Pyramimonadaceae</taxon>
        <taxon>Cymbomonas</taxon>
    </lineage>
</organism>
<protein>
    <submittedName>
        <fullName evidence="2">Uncharacterized protein</fullName>
    </submittedName>
</protein>
<reference evidence="2 3" key="1">
    <citation type="journal article" date="2015" name="Genome Biol. Evol.">
        <title>Comparative Genomics of a Bacterivorous Green Alga Reveals Evolutionary Causalities and Consequences of Phago-Mixotrophic Mode of Nutrition.</title>
        <authorList>
            <person name="Burns J.A."/>
            <person name="Paasch A."/>
            <person name="Narechania A."/>
            <person name="Kim E."/>
        </authorList>
    </citation>
    <scope>NUCLEOTIDE SEQUENCE [LARGE SCALE GENOMIC DNA]</scope>
    <source>
        <strain evidence="2 3">PLY_AMNH</strain>
    </source>
</reference>